<reference evidence="2" key="1">
    <citation type="journal article" date="2014" name="Science">
        <title>The coffee genome provides insight into the convergent evolution of caffeine biosynthesis.</title>
        <authorList>
            <person name="Denoeud F."/>
            <person name="Carretero-Paulet L."/>
            <person name="Dereeper A."/>
            <person name="Droc G."/>
            <person name="Guyot R."/>
            <person name="Pietrella M."/>
            <person name="Zheng C."/>
            <person name="Alberti A."/>
            <person name="Anthony F."/>
            <person name="Aprea G."/>
            <person name="Aury J.M."/>
            <person name="Bento P."/>
            <person name="Bernard M."/>
            <person name="Bocs S."/>
            <person name="Campa C."/>
            <person name="Cenci A."/>
            <person name="Combes M.C."/>
            <person name="Crouzillat D."/>
            <person name="Da Silva C."/>
            <person name="Daddiego L."/>
            <person name="De Bellis F."/>
            <person name="Dussert S."/>
            <person name="Garsmeur O."/>
            <person name="Gayraud T."/>
            <person name="Guignon V."/>
            <person name="Jahn K."/>
            <person name="Jamilloux V."/>
            <person name="Joet T."/>
            <person name="Labadie K."/>
            <person name="Lan T."/>
            <person name="Leclercq J."/>
            <person name="Lepelley M."/>
            <person name="Leroy T."/>
            <person name="Li L.T."/>
            <person name="Librado P."/>
            <person name="Lopez L."/>
            <person name="Munoz A."/>
            <person name="Noel B."/>
            <person name="Pallavicini A."/>
            <person name="Perrotta G."/>
            <person name="Poncet V."/>
            <person name="Pot D."/>
            <person name="Priyono X."/>
            <person name="Rigoreau M."/>
            <person name="Rouard M."/>
            <person name="Rozas J."/>
            <person name="Tranchant-Dubreuil C."/>
            <person name="VanBuren R."/>
            <person name="Zhang Q."/>
            <person name="Andrade A.C."/>
            <person name="Argout X."/>
            <person name="Bertrand B."/>
            <person name="de Kochko A."/>
            <person name="Graziosi G."/>
            <person name="Henry R.J."/>
            <person name="Jayarama X."/>
            <person name="Ming R."/>
            <person name="Nagai C."/>
            <person name="Rounsley S."/>
            <person name="Sankoff D."/>
            <person name="Giuliano G."/>
            <person name="Albert V.A."/>
            <person name="Wincker P."/>
            <person name="Lashermes P."/>
        </authorList>
    </citation>
    <scope>NUCLEOTIDE SEQUENCE [LARGE SCALE GENOMIC DNA]</scope>
    <source>
        <strain evidence="2">cv. DH200-94</strain>
    </source>
</reference>
<organism evidence="1 2">
    <name type="scientific">Coffea canephora</name>
    <name type="common">Robusta coffee</name>
    <dbReference type="NCBI Taxonomy" id="49390"/>
    <lineage>
        <taxon>Eukaryota</taxon>
        <taxon>Viridiplantae</taxon>
        <taxon>Streptophyta</taxon>
        <taxon>Embryophyta</taxon>
        <taxon>Tracheophyta</taxon>
        <taxon>Spermatophyta</taxon>
        <taxon>Magnoliopsida</taxon>
        <taxon>eudicotyledons</taxon>
        <taxon>Gunneridae</taxon>
        <taxon>Pentapetalae</taxon>
        <taxon>asterids</taxon>
        <taxon>lamiids</taxon>
        <taxon>Gentianales</taxon>
        <taxon>Rubiaceae</taxon>
        <taxon>Ixoroideae</taxon>
        <taxon>Gardenieae complex</taxon>
        <taxon>Bertiereae - Coffeeae clade</taxon>
        <taxon>Coffeeae</taxon>
        <taxon>Coffea</taxon>
    </lineage>
</organism>
<proteinExistence type="predicted"/>
<name>A0A068TMA3_COFCA</name>
<dbReference type="Gramene" id="CDO97470">
    <property type="protein sequence ID" value="CDO97470"/>
    <property type="gene ID" value="GSCOC_T00014819001"/>
</dbReference>
<gene>
    <name evidence="1" type="ORF">GSCOC_T00014819001</name>
</gene>
<keyword evidence="2" id="KW-1185">Reference proteome</keyword>
<dbReference type="Proteomes" id="UP000295252">
    <property type="component" value="Chromosome IV"/>
</dbReference>
<accession>A0A068TMA3</accession>
<evidence type="ECO:0000313" key="2">
    <source>
        <dbReference type="Proteomes" id="UP000295252"/>
    </source>
</evidence>
<dbReference type="AlphaFoldDB" id="A0A068TMA3"/>
<sequence>MHLYSGPPPGHALPTRQQMRWMDPQTVKFKIGILVWETGNHSLLCLTYLYSSWWDVDYGLFCWMCGGSWESGNQNNLLIPAAHHSDSEPLITNAKGPKSTKSVAGKERRKCMIRFYLLHDFRFHAQS</sequence>
<protein>
    <submittedName>
        <fullName evidence="1">Uncharacterized protein</fullName>
    </submittedName>
</protein>
<dbReference type="EMBL" id="HG739085">
    <property type="protein sequence ID" value="CDO97470.1"/>
    <property type="molecule type" value="Genomic_DNA"/>
</dbReference>
<dbReference type="InParanoid" id="A0A068TMA3"/>
<evidence type="ECO:0000313" key="1">
    <source>
        <dbReference type="EMBL" id="CDO97470.1"/>
    </source>
</evidence>